<dbReference type="SMART" id="SM00892">
    <property type="entry name" value="Endonuclease_NS"/>
    <property type="match status" value="1"/>
</dbReference>
<evidence type="ECO:0000313" key="8">
    <source>
        <dbReference type="EMBL" id="CRK89123.1"/>
    </source>
</evidence>
<organism evidence="8 9">
    <name type="scientific">Clunio marinus</name>
    <dbReference type="NCBI Taxonomy" id="568069"/>
    <lineage>
        <taxon>Eukaryota</taxon>
        <taxon>Metazoa</taxon>
        <taxon>Ecdysozoa</taxon>
        <taxon>Arthropoda</taxon>
        <taxon>Hexapoda</taxon>
        <taxon>Insecta</taxon>
        <taxon>Pterygota</taxon>
        <taxon>Neoptera</taxon>
        <taxon>Endopterygota</taxon>
        <taxon>Diptera</taxon>
        <taxon>Nematocera</taxon>
        <taxon>Chironomoidea</taxon>
        <taxon>Chironomidae</taxon>
        <taxon>Clunio</taxon>
    </lineage>
</organism>
<evidence type="ECO:0000256" key="6">
    <source>
        <dbReference type="SAM" id="SignalP"/>
    </source>
</evidence>
<dbReference type="GO" id="GO:0046872">
    <property type="term" value="F:metal ion binding"/>
    <property type="evidence" value="ECO:0007669"/>
    <property type="project" value="UniProtKB-KW"/>
</dbReference>
<dbReference type="Gene3D" id="3.40.570.10">
    <property type="entry name" value="Extracellular Endonuclease, subunit A"/>
    <property type="match status" value="1"/>
</dbReference>
<dbReference type="GO" id="GO:0005634">
    <property type="term" value="C:nucleus"/>
    <property type="evidence" value="ECO:0007669"/>
    <property type="project" value="TreeGrafter"/>
</dbReference>
<evidence type="ECO:0000256" key="4">
    <source>
        <dbReference type="PIRSR" id="PIRSR640255-1"/>
    </source>
</evidence>
<protein>
    <submittedName>
        <fullName evidence="8">CLUMA_CG002495, isoform A</fullName>
    </submittedName>
</protein>
<reference evidence="8 9" key="1">
    <citation type="submission" date="2015-04" db="EMBL/GenBank/DDBJ databases">
        <authorList>
            <person name="Syromyatnikov M.Y."/>
            <person name="Popov V.N."/>
        </authorList>
    </citation>
    <scope>NUCLEOTIDE SEQUENCE [LARGE SCALE GENOMIC DNA]</scope>
</reference>
<keyword evidence="5" id="KW-0479">Metal-binding</keyword>
<evidence type="ECO:0000256" key="2">
    <source>
        <dbReference type="ARBA" id="ARBA00022722"/>
    </source>
</evidence>
<keyword evidence="3" id="KW-0378">Hydrolase</keyword>
<dbReference type="PANTHER" id="PTHR13966">
    <property type="entry name" value="ENDONUCLEASE RELATED"/>
    <property type="match status" value="1"/>
</dbReference>
<evidence type="ECO:0000256" key="5">
    <source>
        <dbReference type="PIRSR" id="PIRSR640255-2"/>
    </source>
</evidence>
<evidence type="ECO:0000256" key="1">
    <source>
        <dbReference type="ARBA" id="ARBA00010052"/>
    </source>
</evidence>
<dbReference type="GO" id="GO:0000014">
    <property type="term" value="F:single-stranded DNA endodeoxyribonuclease activity"/>
    <property type="evidence" value="ECO:0007669"/>
    <property type="project" value="TreeGrafter"/>
</dbReference>
<gene>
    <name evidence="8" type="primary">putative AGAP011696-PA</name>
    <name evidence="8" type="ORF">CLUMA_CG002495</name>
</gene>
<keyword evidence="3" id="KW-0255">Endonuclease</keyword>
<dbReference type="InterPro" id="IPR040255">
    <property type="entry name" value="Non-specific_endonuclease"/>
</dbReference>
<accession>A0A1J1HMG0</accession>
<dbReference type="GO" id="GO:0005743">
    <property type="term" value="C:mitochondrial inner membrane"/>
    <property type="evidence" value="ECO:0007669"/>
    <property type="project" value="TreeGrafter"/>
</dbReference>
<feature type="chain" id="PRO_5012633745" evidence="6">
    <location>
        <begin position="21"/>
        <end position="401"/>
    </location>
</feature>
<keyword evidence="9" id="KW-1185">Reference proteome</keyword>
<feature type="signal peptide" evidence="6">
    <location>
        <begin position="1"/>
        <end position="20"/>
    </location>
</feature>
<feature type="active site" description="Proton acceptor" evidence="4">
    <location>
        <position position="237"/>
    </location>
</feature>
<dbReference type="Pfam" id="PF01223">
    <property type="entry name" value="Endonuclease_NS"/>
    <property type="match status" value="1"/>
</dbReference>
<dbReference type="PANTHER" id="PTHR13966:SF17">
    <property type="entry name" value="ENDONUCLEASE-RELATED"/>
    <property type="match status" value="1"/>
</dbReference>
<feature type="binding site" evidence="5">
    <location>
        <position position="267"/>
    </location>
    <ligand>
        <name>Mg(2+)</name>
        <dbReference type="ChEBI" id="CHEBI:18420"/>
        <note>catalytic</note>
    </ligand>
</feature>
<dbReference type="AlphaFoldDB" id="A0A1J1HMG0"/>
<dbReference type="Proteomes" id="UP000183832">
    <property type="component" value="Unassembled WGS sequence"/>
</dbReference>
<dbReference type="GO" id="GO:0006309">
    <property type="term" value="P:apoptotic DNA fragmentation"/>
    <property type="evidence" value="ECO:0007669"/>
    <property type="project" value="TreeGrafter"/>
</dbReference>
<keyword evidence="6" id="KW-0732">Signal</keyword>
<dbReference type="InterPro" id="IPR044929">
    <property type="entry name" value="DNA/RNA_non-sp_Endonuclease_sf"/>
</dbReference>
<dbReference type="EMBL" id="CVRI01000010">
    <property type="protein sequence ID" value="CRK89123.1"/>
    <property type="molecule type" value="Genomic_DNA"/>
</dbReference>
<dbReference type="GO" id="GO:0004521">
    <property type="term" value="F:RNA endonuclease activity"/>
    <property type="evidence" value="ECO:0007669"/>
    <property type="project" value="TreeGrafter"/>
</dbReference>
<feature type="domain" description="DNA/RNA non-specific endonuclease/pyrophosphatase/phosphodiesterase" evidence="7">
    <location>
        <begin position="150"/>
        <end position="380"/>
    </location>
</feature>
<dbReference type="GO" id="GO:0003676">
    <property type="term" value="F:nucleic acid binding"/>
    <property type="evidence" value="ECO:0007669"/>
    <property type="project" value="InterPro"/>
</dbReference>
<proteinExistence type="inferred from homology"/>
<evidence type="ECO:0000256" key="3">
    <source>
        <dbReference type="ARBA" id="ARBA00022759"/>
    </source>
</evidence>
<evidence type="ECO:0000259" key="7">
    <source>
        <dbReference type="SMART" id="SM00892"/>
    </source>
</evidence>
<dbReference type="STRING" id="568069.A0A1J1HMG0"/>
<comment type="similarity">
    <text evidence="1">Belongs to the DNA/RNA non-specific endonuclease family.</text>
</comment>
<dbReference type="InterPro" id="IPR001604">
    <property type="entry name" value="Endo_G_ENPP1-like_dom"/>
</dbReference>
<keyword evidence="2" id="KW-0540">Nuclease</keyword>
<dbReference type="InterPro" id="IPR044925">
    <property type="entry name" value="His-Me_finger_sf"/>
</dbReference>
<evidence type="ECO:0000313" key="9">
    <source>
        <dbReference type="Proteomes" id="UP000183832"/>
    </source>
</evidence>
<dbReference type="OrthoDB" id="8194122at2759"/>
<sequence length="401" mass="45820">MKTFLLFILVILSISRIIRCQCTIDIKTELNRTATGTVKEPLFLKYTGSEYRLMLPDSTGHLNFRQGENAMVACTSDQKPNTLTFNNKTSSTIFCLSGDSYNINNMRYKVSDFNECKSLITGNTINLNKKCADQGSMITIGFQLTEGRGFITLIEICYNKKRSSSIYAKHIVQGKIIKNKMITNTRPSLFKKTEVPTKVNPQKSFTKSNQLKRFQQIFGDLETAQEFINKTYLARGHLAPDADFIFASWQSSTYYYINTVPQWQSINNGNWKHIESAIRSKANQLKADLEIYTGGFDVLKLKNKKISMENDGLDVPKWSWKIVKLPFENLGIAFLTLNNPFALSSPNALCQDVCNESGWNWKERKSISKGWTICCRVSDLMRVILDVPEEAWSENILRYNN</sequence>
<dbReference type="SUPFAM" id="SSF54060">
    <property type="entry name" value="His-Me finger endonucleases"/>
    <property type="match status" value="1"/>
</dbReference>
<name>A0A1J1HMG0_9DIPT</name>